<dbReference type="EMBL" id="CM037154">
    <property type="protein sequence ID" value="KAH7860171.1"/>
    <property type="molecule type" value="Genomic_DNA"/>
</dbReference>
<proteinExistence type="predicted"/>
<organism evidence="1 2">
    <name type="scientific">Vaccinium darrowii</name>
    <dbReference type="NCBI Taxonomy" id="229202"/>
    <lineage>
        <taxon>Eukaryota</taxon>
        <taxon>Viridiplantae</taxon>
        <taxon>Streptophyta</taxon>
        <taxon>Embryophyta</taxon>
        <taxon>Tracheophyta</taxon>
        <taxon>Spermatophyta</taxon>
        <taxon>Magnoliopsida</taxon>
        <taxon>eudicotyledons</taxon>
        <taxon>Gunneridae</taxon>
        <taxon>Pentapetalae</taxon>
        <taxon>asterids</taxon>
        <taxon>Ericales</taxon>
        <taxon>Ericaceae</taxon>
        <taxon>Vaccinioideae</taxon>
        <taxon>Vaccinieae</taxon>
        <taxon>Vaccinium</taxon>
    </lineage>
</organism>
<protein>
    <submittedName>
        <fullName evidence="1">Uncharacterized protein</fullName>
    </submittedName>
</protein>
<keyword evidence="2" id="KW-1185">Reference proteome</keyword>
<accession>A0ACB7Z2Z6</accession>
<sequence length="382" mass="42729">MYAQVPKWTLSPSPIPIPIPYPTRKHQASSKRTKNHVYDPKMEILGSNENNFPFNKTKSNLLFSTVPMFPPSGMVRFNEHQYGDGSGSGSETIGRNGVTRHVEAREVLSIAGPTGSRKSTLLDALAGRQSGNISTKALASGTSVLERETIEEEIWKMRKRLMPKRILKKPRFLCLHGFRTSAEVLQTQLRRWPEALLGKLDLVFTNGPYPAQGKSDVEGFYDPPFYEWFQYSEDYQKVYNFEEGVAYIEDFMIKHGPFDGLMGFSQGAVISAALPGMQLQGVALTKVPKIKYVIIMSGGKFGGSVSKFYCPKLAANAFSSPIKCPSLHIIGEVDYFKEPGLELVESFVDPLVIHHSRGHTVARLDQKGQKTMLSFIEKIEKM</sequence>
<comment type="caution">
    <text evidence="1">The sequence shown here is derived from an EMBL/GenBank/DDBJ whole genome shotgun (WGS) entry which is preliminary data.</text>
</comment>
<evidence type="ECO:0000313" key="1">
    <source>
        <dbReference type="EMBL" id="KAH7860171.1"/>
    </source>
</evidence>
<dbReference type="Proteomes" id="UP000828048">
    <property type="component" value="Chromosome 4"/>
</dbReference>
<reference evidence="1 2" key="1">
    <citation type="journal article" date="2021" name="Hortic Res">
        <title>High-quality reference genome and annotation aids understanding of berry development for evergreen blueberry (Vaccinium darrowii).</title>
        <authorList>
            <person name="Yu J."/>
            <person name="Hulse-Kemp A.M."/>
            <person name="Babiker E."/>
            <person name="Staton M."/>
        </authorList>
    </citation>
    <scope>NUCLEOTIDE SEQUENCE [LARGE SCALE GENOMIC DNA]</scope>
    <source>
        <strain evidence="2">cv. NJ 8807/NJ 8810</strain>
        <tissue evidence="1">Young leaf</tissue>
    </source>
</reference>
<evidence type="ECO:0000313" key="2">
    <source>
        <dbReference type="Proteomes" id="UP000828048"/>
    </source>
</evidence>
<gene>
    <name evidence="1" type="ORF">Vadar_010154</name>
</gene>
<name>A0ACB7Z2Z6_9ERIC</name>